<dbReference type="Proteomes" id="UP000249799">
    <property type="component" value="Chromosome"/>
</dbReference>
<dbReference type="OrthoDB" id="9803968at2"/>
<feature type="domain" description="AMP-dependent synthetase/ligase" evidence="3">
    <location>
        <begin position="10"/>
        <end position="448"/>
    </location>
</feature>
<name>A0A2Z4FJS7_9DELT</name>
<evidence type="ECO:0000313" key="5">
    <source>
        <dbReference type="Proteomes" id="UP000249799"/>
    </source>
</evidence>
<dbReference type="PANTHER" id="PTHR43272:SF33">
    <property type="entry name" value="AMP-BINDING DOMAIN-CONTAINING PROTEIN-RELATED"/>
    <property type="match status" value="1"/>
</dbReference>
<dbReference type="EMBL" id="CP030032">
    <property type="protein sequence ID" value="AWV89130.1"/>
    <property type="molecule type" value="Genomic_DNA"/>
</dbReference>
<evidence type="ECO:0000313" key="4">
    <source>
        <dbReference type="EMBL" id="AWV89130.1"/>
    </source>
</evidence>
<evidence type="ECO:0000256" key="1">
    <source>
        <dbReference type="ARBA" id="ARBA00022741"/>
    </source>
</evidence>
<dbReference type="AlphaFoldDB" id="A0A2Z4FJS7"/>
<dbReference type="InterPro" id="IPR042099">
    <property type="entry name" value="ANL_N_sf"/>
</dbReference>
<dbReference type="Pfam" id="PF00501">
    <property type="entry name" value="AMP-binding"/>
    <property type="match status" value="1"/>
</dbReference>
<accession>A0A2Z4FJS7</accession>
<evidence type="ECO:0000259" key="3">
    <source>
        <dbReference type="Pfam" id="PF00501"/>
    </source>
</evidence>
<organism evidence="4 5">
    <name type="scientific">Bradymonas sediminis</name>
    <dbReference type="NCBI Taxonomy" id="1548548"/>
    <lineage>
        <taxon>Bacteria</taxon>
        <taxon>Deltaproteobacteria</taxon>
        <taxon>Bradymonadales</taxon>
        <taxon>Bradymonadaceae</taxon>
        <taxon>Bradymonas</taxon>
    </lineage>
</organism>
<gene>
    <name evidence="4" type="ORF">DN745_07185</name>
</gene>
<keyword evidence="5" id="KW-1185">Reference proteome</keyword>
<proteinExistence type="predicted"/>
<keyword evidence="2" id="KW-0067">ATP-binding</keyword>
<reference evidence="4 5" key="1">
    <citation type="submission" date="2018-06" db="EMBL/GenBank/DDBJ databases">
        <title>Lujinxingia sediminis gen. nov. sp. nov., a new facultative anaerobic member of the class Deltaproteobacteria, and proposal of Lujinxingaceae fam. nov.</title>
        <authorList>
            <person name="Guo L.-Y."/>
            <person name="Li C.-M."/>
            <person name="Wang S."/>
            <person name="Du Z.-J."/>
        </authorList>
    </citation>
    <scope>NUCLEOTIDE SEQUENCE [LARGE SCALE GENOMIC DNA]</scope>
    <source>
        <strain evidence="4 5">FA350</strain>
    </source>
</reference>
<evidence type="ECO:0000256" key="2">
    <source>
        <dbReference type="ARBA" id="ARBA00022840"/>
    </source>
</evidence>
<dbReference type="SUPFAM" id="SSF56801">
    <property type="entry name" value="Acetyl-CoA synthetase-like"/>
    <property type="match status" value="1"/>
</dbReference>
<protein>
    <recommendedName>
        <fullName evidence="3">AMP-dependent synthetase/ligase domain-containing protein</fullName>
    </recommendedName>
</protein>
<dbReference type="GO" id="GO:0004467">
    <property type="term" value="F:long-chain fatty acid-CoA ligase activity"/>
    <property type="evidence" value="ECO:0007669"/>
    <property type="project" value="TreeGrafter"/>
</dbReference>
<dbReference type="GO" id="GO:0016020">
    <property type="term" value="C:membrane"/>
    <property type="evidence" value="ECO:0007669"/>
    <property type="project" value="TreeGrafter"/>
</dbReference>
<dbReference type="GO" id="GO:0005524">
    <property type="term" value="F:ATP binding"/>
    <property type="evidence" value="ECO:0007669"/>
    <property type="project" value="UniProtKB-KW"/>
</dbReference>
<dbReference type="RefSeq" id="WP_111333385.1">
    <property type="nucleotide sequence ID" value="NZ_CP030032.1"/>
</dbReference>
<dbReference type="KEGG" id="bsed:DN745_07185"/>
<sequence length="645" mass="71552">MKHTIVDIFNRRVNAFGPRPALACRQGEGWAEVSWREWWERAECVAAGLMARGLERGERVCILADTRVEWAWLELGIMMAGGVSVPIYPTSTADACAQVLKEVGARFVVVGDATQLMKLVEIPRELGAVDDIVCIEAGEFADLNDALPERLTCGDFEALLAQGRRYLSAHPGRVAVRRRQVAPGDPAMVIYTSGSLGEARGVVHRHEGLVAEIQAWSALKLLGSADRQLLFLPMAQLFSQILFFGALDAGAQTFFGHGLAHIISDMRACKPTFIGGVPRIFEAIYARVVNPEQRSIGVRPGRFRMKGGGGLEFDGPLFEWVLKRGVQLSRIRQQSRPFTRLQKIEAWTYKRLFLEQVKSLFGGEIRFAFCIGAPLRVEVAEFFHAAGVHILEGYGLCEAAGISAVNLPQEYRFGSVGKPLPDVEITIAEDGEVLVRGAMLTRGDDVSSGRQTQEPPAHETGARVAKRWLYTGDLGEFDGDGFLYIRGRKKHLIRTTPSGSAEPGDRERSQARVVFPEMIEERLVQTRLISHAVVYGGDLEEQTPLRALVTLHEGAKTWAIQKGIPFDDHSHLATSPEIQKEVDRIVCEVNETLPEYARIASFKILARPFSLAARELTVSGKLRRDIVLAQHCEWRRPESTQQATR</sequence>
<dbReference type="Gene3D" id="3.40.50.12780">
    <property type="entry name" value="N-terminal domain of ligase-like"/>
    <property type="match status" value="1"/>
</dbReference>
<keyword evidence="1" id="KW-0547">Nucleotide-binding</keyword>
<dbReference type="InterPro" id="IPR000873">
    <property type="entry name" value="AMP-dep_synth/lig_dom"/>
</dbReference>
<dbReference type="PANTHER" id="PTHR43272">
    <property type="entry name" value="LONG-CHAIN-FATTY-ACID--COA LIGASE"/>
    <property type="match status" value="1"/>
</dbReference>